<dbReference type="RefSeq" id="WP_006009082.1">
    <property type="nucleotide sequence ID" value="NZ_AUAV01000012.1"/>
</dbReference>
<dbReference type="OrthoDB" id="9797134at2"/>
<comment type="caution">
    <text evidence="7">The sequence shown here is derived from an EMBL/GenBank/DDBJ whole genome shotgun (WGS) entry which is preliminary data.</text>
</comment>
<organism evidence="7 8">
    <name type="scientific">Brumicola pallidula DSM 14239 = ACAM 615</name>
    <dbReference type="NCBI Taxonomy" id="1121922"/>
    <lineage>
        <taxon>Bacteria</taxon>
        <taxon>Pseudomonadati</taxon>
        <taxon>Pseudomonadota</taxon>
        <taxon>Gammaproteobacteria</taxon>
        <taxon>Alteromonadales</taxon>
        <taxon>Alteromonadaceae</taxon>
        <taxon>Brumicola</taxon>
    </lineage>
</organism>
<dbReference type="EMBL" id="BAEQ01000013">
    <property type="protein sequence ID" value="GAC27468.1"/>
    <property type="molecule type" value="Genomic_DNA"/>
</dbReference>
<dbReference type="InterPro" id="IPR014284">
    <property type="entry name" value="RNA_pol_sigma-70_dom"/>
</dbReference>
<evidence type="ECO:0000313" key="8">
    <source>
        <dbReference type="Proteomes" id="UP000006251"/>
    </source>
</evidence>
<dbReference type="InterPro" id="IPR039425">
    <property type="entry name" value="RNA_pol_sigma-70-like"/>
</dbReference>
<keyword evidence="3" id="KW-0731">Sigma factor</keyword>
<dbReference type="NCBIfam" id="TIGR02937">
    <property type="entry name" value="sigma70-ECF"/>
    <property type="match status" value="1"/>
</dbReference>
<feature type="region of interest" description="Disordered" evidence="5">
    <location>
        <begin position="205"/>
        <end position="229"/>
    </location>
</feature>
<dbReference type="PANTHER" id="PTHR43133">
    <property type="entry name" value="RNA POLYMERASE ECF-TYPE SIGMA FACTO"/>
    <property type="match status" value="1"/>
</dbReference>
<name>K6ZEW4_9ALTE</name>
<evidence type="ECO:0000256" key="1">
    <source>
        <dbReference type="ARBA" id="ARBA00010641"/>
    </source>
</evidence>
<dbReference type="STRING" id="1121922.GCA_000428905_02365"/>
<dbReference type="Gene3D" id="1.10.1740.10">
    <property type="match status" value="1"/>
</dbReference>
<reference evidence="8" key="1">
    <citation type="journal article" date="2014" name="Environ. Microbiol.">
        <title>Comparative genomics of the marine bacterial genus Glaciecola reveals the high degree of genomic diversity and genomic characteristic for cold adaptation.</title>
        <authorList>
            <person name="Qin Q.L."/>
            <person name="Xie B.B."/>
            <person name="Yu Y."/>
            <person name="Shu Y.L."/>
            <person name="Rong J.C."/>
            <person name="Zhang Y.J."/>
            <person name="Zhao D.L."/>
            <person name="Chen X.L."/>
            <person name="Zhang X.Y."/>
            <person name="Chen B."/>
            <person name="Zhou B.C."/>
            <person name="Zhang Y.Z."/>
        </authorList>
    </citation>
    <scope>NUCLEOTIDE SEQUENCE [LARGE SCALE GENOMIC DNA]</scope>
    <source>
        <strain evidence="8">ACAM 615</strain>
    </source>
</reference>
<dbReference type="SUPFAM" id="SSF88659">
    <property type="entry name" value="Sigma3 and sigma4 domains of RNA polymerase sigma factors"/>
    <property type="match status" value="1"/>
</dbReference>
<feature type="compositionally biased region" description="Polar residues" evidence="5">
    <location>
        <begin position="220"/>
        <end position="229"/>
    </location>
</feature>
<gene>
    <name evidence="7" type="primary">rpoE</name>
    <name evidence="7" type="ORF">GPAL_0588</name>
</gene>
<dbReference type="PANTHER" id="PTHR43133:SF63">
    <property type="entry name" value="RNA POLYMERASE SIGMA FACTOR FECI-RELATED"/>
    <property type="match status" value="1"/>
</dbReference>
<protein>
    <submittedName>
        <fullName evidence="7">RNA polymerase sigma-70 factor, ECF subfamily</fullName>
    </submittedName>
</protein>
<dbReference type="Gene3D" id="1.10.10.10">
    <property type="entry name" value="Winged helix-like DNA-binding domain superfamily/Winged helix DNA-binding domain"/>
    <property type="match status" value="1"/>
</dbReference>
<dbReference type="AlphaFoldDB" id="K6ZEW4"/>
<evidence type="ECO:0000256" key="5">
    <source>
        <dbReference type="SAM" id="MobiDB-lite"/>
    </source>
</evidence>
<keyword evidence="8" id="KW-1185">Reference proteome</keyword>
<sequence length="229" mass="25932">MNKPLHQDQLSFVTPYIKKSATKSFHTQASKNQLSDSQSIDTLFRDHWLDVCRLLHKSYGSGPPEPEDVAQEAFSQFAQMKNITEVKNPKAYIIKIAINITLKSIGKLCKVREFIIEQVDLEDVQLNEICPETILQGEQRVTAMQKAIDKLSSKQRDVLMYVRIKGQTYAQISAQTGWSIADICRQLNEAMAILESIDQQVQGTSVSAEDSVNEPDFSLPDNNTNEWKL</sequence>
<dbReference type="Pfam" id="PF08281">
    <property type="entry name" value="Sigma70_r4_2"/>
    <property type="match status" value="1"/>
</dbReference>
<evidence type="ECO:0000256" key="3">
    <source>
        <dbReference type="ARBA" id="ARBA00023082"/>
    </source>
</evidence>
<dbReference type="GO" id="GO:0003677">
    <property type="term" value="F:DNA binding"/>
    <property type="evidence" value="ECO:0007669"/>
    <property type="project" value="InterPro"/>
</dbReference>
<dbReference type="InterPro" id="IPR013325">
    <property type="entry name" value="RNA_pol_sigma_r2"/>
</dbReference>
<feature type="domain" description="RNA polymerase sigma factor 70 region 4 type 2" evidence="6">
    <location>
        <begin position="143"/>
        <end position="190"/>
    </location>
</feature>
<dbReference type="InterPro" id="IPR013249">
    <property type="entry name" value="RNA_pol_sigma70_r4_t2"/>
</dbReference>
<dbReference type="SUPFAM" id="SSF88946">
    <property type="entry name" value="Sigma2 domain of RNA polymerase sigma factors"/>
    <property type="match status" value="1"/>
</dbReference>
<keyword evidence="4" id="KW-0804">Transcription</keyword>
<evidence type="ECO:0000313" key="7">
    <source>
        <dbReference type="EMBL" id="GAC27468.1"/>
    </source>
</evidence>
<dbReference type="GO" id="GO:0016987">
    <property type="term" value="F:sigma factor activity"/>
    <property type="evidence" value="ECO:0007669"/>
    <property type="project" value="UniProtKB-KW"/>
</dbReference>
<evidence type="ECO:0000256" key="2">
    <source>
        <dbReference type="ARBA" id="ARBA00023015"/>
    </source>
</evidence>
<comment type="similarity">
    <text evidence="1">Belongs to the sigma-70 factor family. ECF subfamily.</text>
</comment>
<dbReference type="Proteomes" id="UP000006251">
    <property type="component" value="Unassembled WGS sequence"/>
</dbReference>
<dbReference type="InterPro" id="IPR036388">
    <property type="entry name" value="WH-like_DNA-bd_sf"/>
</dbReference>
<dbReference type="InterPro" id="IPR013324">
    <property type="entry name" value="RNA_pol_sigma_r3/r4-like"/>
</dbReference>
<dbReference type="GO" id="GO:0006352">
    <property type="term" value="P:DNA-templated transcription initiation"/>
    <property type="evidence" value="ECO:0007669"/>
    <property type="project" value="InterPro"/>
</dbReference>
<evidence type="ECO:0000256" key="4">
    <source>
        <dbReference type="ARBA" id="ARBA00023163"/>
    </source>
</evidence>
<proteinExistence type="inferred from homology"/>
<accession>K6ZEW4</accession>
<evidence type="ECO:0000259" key="6">
    <source>
        <dbReference type="Pfam" id="PF08281"/>
    </source>
</evidence>
<keyword evidence="2" id="KW-0805">Transcription regulation</keyword>